<keyword evidence="2" id="KW-1185">Reference proteome</keyword>
<dbReference type="Proteomes" id="UP001066276">
    <property type="component" value="Chromosome 2_1"/>
</dbReference>
<organism evidence="1 2">
    <name type="scientific">Pleurodeles waltl</name>
    <name type="common">Iberian ribbed newt</name>
    <dbReference type="NCBI Taxonomy" id="8319"/>
    <lineage>
        <taxon>Eukaryota</taxon>
        <taxon>Metazoa</taxon>
        <taxon>Chordata</taxon>
        <taxon>Craniata</taxon>
        <taxon>Vertebrata</taxon>
        <taxon>Euteleostomi</taxon>
        <taxon>Amphibia</taxon>
        <taxon>Batrachia</taxon>
        <taxon>Caudata</taxon>
        <taxon>Salamandroidea</taxon>
        <taxon>Salamandridae</taxon>
        <taxon>Pleurodelinae</taxon>
        <taxon>Pleurodeles</taxon>
    </lineage>
</organism>
<comment type="caution">
    <text evidence="1">The sequence shown here is derived from an EMBL/GenBank/DDBJ whole genome shotgun (WGS) entry which is preliminary data.</text>
</comment>
<proteinExistence type="predicted"/>
<reference evidence="1" key="1">
    <citation type="journal article" date="2022" name="bioRxiv">
        <title>Sequencing and chromosome-scale assembly of the giantPleurodeles waltlgenome.</title>
        <authorList>
            <person name="Brown T."/>
            <person name="Elewa A."/>
            <person name="Iarovenko S."/>
            <person name="Subramanian E."/>
            <person name="Araus A.J."/>
            <person name="Petzold A."/>
            <person name="Susuki M."/>
            <person name="Suzuki K.-i.T."/>
            <person name="Hayashi T."/>
            <person name="Toyoda A."/>
            <person name="Oliveira C."/>
            <person name="Osipova E."/>
            <person name="Leigh N.D."/>
            <person name="Simon A."/>
            <person name="Yun M.H."/>
        </authorList>
    </citation>
    <scope>NUCLEOTIDE SEQUENCE</scope>
    <source>
        <strain evidence="1">20211129_DDA</strain>
        <tissue evidence="1">Liver</tissue>
    </source>
</reference>
<gene>
    <name evidence="1" type="ORF">NDU88_003095</name>
</gene>
<accession>A0AAV7VET5</accession>
<evidence type="ECO:0000313" key="2">
    <source>
        <dbReference type="Proteomes" id="UP001066276"/>
    </source>
</evidence>
<protein>
    <submittedName>
        <fullName evidence="1">Uncharacterized protein</fullName>
    </submittedName>
</protein>
<name>A0AAV7VET5_PLEWA</name>
<dbReference type="EMBL" id="JANPWB010000003">
    <property type="protein sequence ID" value="KAJ1199257.1"/>
    <property type="molecule type" value="Genomic_DNA"/>
</dbReference>
<dbReference type="AlphaFoldDB" id="A0AAV7VET5"/>
<sequence>MLKRVGLREDPWGTPQMIFVAGNWKVGKRTFWVLSARKEECGDFSVLPGVWEGSGIEGAVDYGAELGDDDWAGLVEDVVGAGVKVEVNKENIVCGGEGVGADGVHPSFREEGDVREVCTDQVPELDSVPVDRAGVWEYAVKVVAGAVVVVVRVGVVVVRVSVVGVCGSAGEAACVTCERSMCVLGVGLSEGGVLSWVEGVEYGGGVMLPWGVGAARVRGTGAGRGPSTDVR</sequence>
<evidence type="ECO:0000313" key="1">
    <source>
        <dbReference type="EMBL" id="KAJ1199257.1"/>
    </source>
</evidence>